<feature type="compositionally biased region" description="Low complexity" evidence="1">
    <location>
        <begin position="1"/>
        <end position="15"/>
    </location>
</feature>
<organism evidence="2 3">
    <name type="scientific">Citrobacter tructae</name>
    <dbReference type="NCBI Taxonomy" id="2562449"/>
    <lineage>
        <taxon>Bacteria</taxon>
        <taxon>Pseudomonadati</taxon>
        <taxon>Pseudomonadota</taxon>
        <taxon>Gammaproteobacteria</taxon>
        <taxon>Enterobacterales</taxon>
        <taxon>Enterobacteriaceae</taxon>
        <taxon>Citrobacter</taxon>
    </lineage>
</organism>
<accession>A0ABX5T3Z3</accession>
<evidence type="ECO:0000313" key="3">
    <source>
        <dbReference type="Proteomes" id="UP000296284"/>
    </source>
</evidence>
<protein>
    <recommendedName>
        <fullName evidence="4">Gp7</fullName>
    </recommendedName>
</protein>
<feature type="region of interest" description="Disordered" evidence="1">
    <location>
        <begin position="106"/>
        <end position="125"/>
    </location>
</feature>
<proteinExistence type="predicted"/>
<sequence>MTTKAAKATAAAAAAGDVKKPDELTPENTVDGDDGQNTAAGSGDAGVDLIESETNGATGLTGAEVERKAVVFLGPYHRYSRGDTACFDAEYAEKLVERHIAVWPKDAKKALSPRQGADDHDTDIG</sequence>
<dbReference type="Proteomes" id="UP000296284">
    <property type="component" value="Chromosome"/>
</dbReference>
<reference evidence="2 3" key="1">
    <citation type="submission" date="2019-03" db="EMBL/GenBank/DDBJ databases">
        <title>Complete genome sequence of Citrobacter sp. SNU WT2 isolated from diseased rainbow trout.</title>
        <authorList>
            <person name="Oh W.T."/>
            <person name="Park S.C."/>
        </authorList>
    </citation>
    <scope>NUCLEOTIDE SEQUENCE [LARGE SCALE GENOMIC DNA]</scope>
    <source>
        <strain evidence="2 3">SNU WT2</strain>
    </source>
</reference>
<dbReference type="RefSeq" id="WP_135322042.1">
    <property type="nucleotide sequence ID" value="NZ_CP038469.1"/>
</dbReference>
<gene>
    <name evidence="2" type="ORF">E4Z61_06355</name>
</gene>
<evidence type="ECO:0000313" key="2">
    <source>
        <dbReference type="EMBL" id="QBX80004.1"/>
    </source>
</evidence>
<dbReference type="EMBL" id="CP038469">
    <property type="protein sequence ID" value="QBX80004.1"/>
    <property type="molecule type" value="Genomic_DNA"/>
</dbReference>
<name>A0ABX5T3Z3_9ENTR</name>
<feature type="region of interest" description="Disordered" evidence="1">
    <location>
        <begin position="1"/>
        <end position="49"/>
    </location>
</feature>
<evidence type="ECO:0008006" key="4">
    <source>
        <dbReference type="Google" id="ProtNLM"/>
    </source>
</evidence>
<evidence type="ECO:0000256" key="1">
    <source>
        <dbReference type="SAM" id="MobiDB-lite"/>
    </source>
</evidence>
<feature type="compositionally biased region" description="Basic and acidic residues" evidence="1">
    <location>
        <begin position="116"/>
        <end position="125"/>
    </location>
</feature>
<keyword evidence="3" id="KW-1185">Reference proteome</keyword>